<evidence type="ECO:0000256" key="6">
    <source>
        <dbReference type="ARBA" id="ARBA00061588"/>
    </source>
</evidence>
<feature type="domain" description="Protein kinase" evidence="7">
    <location>
        <begin position="38"/>
        <end position="301"/>
    </location>
</feature>
<keyword evidence="3" id="KW-0547">Nucleotide-binding</keyword>
<dbReference type="PANTHER" id="PTHR11909">
    <property type="entry name" value="CASEIN KINASE-RELATED"/>
    <property type="match status" value="1"/>
</dbReference>
<keyword evidence="8" id="KW-1185">Reference proteome</keyword>
<dbReference type="Proteomes" id="UP000035681">
    <property type="component" value="Unplaced"/>
</dbReference>
<proteinExistence type="inferred from homology"/>
<keyword evidence="2" id="KW-0808">Transferase</keyword>
<dbReference type="PROSITE" id="PS50011">
    <property type="entry name" value="PROTEIN_KINASE_DOM"/>
    <property type="match status" value="1"/>
</dbReference>
<dbReference type="Gene3D" id="1.10.510.10">
    <property type="entry name" value="Transferase(Phosphotransferase) domain 1"/>
    <property type="match status" value="1"/>
</dbReference>
<dbReference type="InterPro" id="IPR050235">
    <property type="entry name" value="CK1_Ser-Thr_kinase"/>
</dbReference>
<dbReference type="SUPFAM" id="SSF56112">
    <property type="entry name" value="Protein kinase-like (PK-like)"/>
    <property type="match status" value="1"/>
</dbReference>
<dbReference type="InterPro" id="IPR011009">
    <property type="entry name" value="Kinase-like_dom_sf"/>
</dbReference>
<evidence type="ECO:0000256" key="5">
    <source>
        <dbReference type="ARBA" id="ARBA00022840"/>
    </source>
</evidence>
<dbReference type="WBParaSite" id="TCONS_00002857.p1">
    <property type="protein sequence ID" value="TCONS_00002857.p1"/>
    <property type="gene ID" value="XLOC_002651"/>
</dbReference>
<dbReference type="AlphaFoldDB" id="A0A0K0E9A0"/>
<evidence type="ECO:0000313" key="9">
    <source>
        <dbReference type="WBParaSite" id="SSTP_0000608400.1"/>
    </source>
</evidence>
<evidence type="ECO:0000256" key="4">
    <source>
        <dbReference type="ARBA" id="ARBA00022777"/>
    </source>
</evidence>
<evidence type="ECO:0000313" key="10">
    <source>
        <dbReference type="WBParaSite" id="TCONS_00002857.p1"/>
    </source>
</evidence>
<dbReference type="FunFam" id="3.30.200.20:FF:000358">
    <property type="entry name" value="Tau tubulin kinase 2b"/>
    <property type="match status" value="1"/>
</dbReference>
<dbReference type="SMART" id="SM00220">
    <property type="entry name" value="S_TKc"/>
    <property type="match status" value="1"/>
</dbReference>
<evidence type="ECO:0000313" key="8">
    <source>
        <dbReference type="Proteomes" id="UP000035681"/>
    </source>
</evidence>
<dbReference type="Pfam" id="PF00069">
    <property type="entry name" value="Pkinase"/>
    <property type="match status" value="1"/>
</dbReference>
<evidence type="ECO:0000259" key="7">
    <source>
        <dbReference type="PROSITE" id="PS50011"/>
    </source>
</evidence>
<comment type="similarity">
    <text evidence="6">Belongs to the protein kinase superfamily. CK1 Ser/Thr protein kinase family.</text>
</comment>
<evidence type="ECO:0000256" key="2">
    <source>
        <dbReference type="ARBA" id="ARBA00022679"/>
    </source>
</evidence>
<evidence type="ECO:0000256" key="1">
    <source>
        <dbReference type="ARBA" id="ARBA00022527"/>
    </source>
</evidence>
<dbReference type="GO" id="GO:0015630">
    <property type="term" value="C:microtubule cytoskeleton"/>
    <property type="evidence" value="ECO:0007669"/>
    <property type="project" value="UniProtKB-ARBA"/>
</dbReference>
<name>A0A0K0E9A0_STRER</name>
<evidence type="ECO:0000256" key="3">
    <source>
        <dbReference type="ARBA" id="ARBA00022741"/>
    </source>
</evidence>
<reference evidence="9" key="1">
    <citation type="submission" date="2015-08" db="UniProtKB">
        <authorList>
            <consortium name="WormBaseParasite"/>
        </authorList>
    </citation>
    <scope>IDENTIFICATION</scope>
</reference>
<organism evidence="9">
    <name type="scientific">Strongyloides stercoralis</name>
    <name type="common">Threadworm</name>
    <dbReference type="NCBI Taxonomy" id="6248"/>
    <lineage>
        <taxon>Eukaryota</taxon>
        <taxon>Metazoa</taxon>
        <taxon>Ecdysozoa</taxon>
        <taxon>Nematoda</taxon>
        <taxon>Chromadorea</taxon>
        <taxon>Rhabditida</taxon>
        <taxon>Tylenchina</taxon>
        <taxon>Panagrolaimomorpha</taxon>
        <taxon>Strongyloidoidea</taxon>
        <taxon>Strongyloididae</taxon>
        <taxon>Strongyloides</taxon>
    </lineage>
</organism>
<keyword evidence="5" id="KW-0067">ATP-binding</keyword>
<keyword evidence="1" id="KW-0723">Serine/threonine-protein kinase</keyword>
<sequence>MSFPPLPFFSLHEKLPLPEDIKADGPAHLDIGRKINRFVITELLGAGACGAVYLCTETTTEAKAALKAEAFNIEGNNLKLEAQALKRLHGRRHVCQLISCGKNKEFCYLIMTLLGPSLSQLFRVCGSKFTPSTVIRVAIQVLYGIKQIHECGFVHRDLKPANIAIGRKVTDYKMVHILDFGLSREYFKTIDGKLTIRPPRQNVSFRGTIKYCSSSAYNKNEQCRGDDLISLFYMCSEFLIKLPWKDMPSKHQVNIMKETCPDEMLFSDIPEMIEPFKYVKQLTYYDRPNYAYIFDTFNEYRKKNNISYVDLYDWEKPQRAESLKILIHRIAPTKKDLFKKNPLQWIWNKENYTTVFSLHHESIGEIMENYLIPEEFIKSEIDF</sequence>
<dbReference type="GO" id="GO:0005524">
    <property type="term" value="F:ATP binding"/>
    <property type="evidence" value="ECO:0007669"/>
    <property type="project" value="UniProtKB-KW"/>
</dbReference>
<dbReference type="STRING" id="6248.A0A0K0E9A0"/>
<dbReference type="InterPro" id="IPR000719">
    <property type="entry name" value="Prot_kinase_dom"/>
</dbReference>
<accession>A0A0K0E9A0</accession>
<dbReference type="WBParaSite" id="SSTP_0000608400.1">
    <property type="protein sequence ID" value="SSTP_0000608400.1"/>
    <property type="gene ID" value="SSTP_0000608400"/>
</dbReference>
<protein>
    <submittedName>
        <fullName evidence="9 10">Protein kinase domain-containing protein</fullName>
    </submittedName>
</protein>
<dbReference type="GO" id="GO:0004674">
    <property type="term" value="F:protein serine/threonine kinase activity"/>
    <property type="evidence" value="ECO:0007669"/>
    <property type="project" value="UniProtKB-KW"/>
</dbReference>
<keyword evidence="4" id="KW-0418">Kinase</keyword>